<sequence length="94" mass="10580">MAGLENYYAGDESWDNLEKLALKEYKDVPEVREISARLGENLGLACVIYATIGCGGAEWLDQKVPVLDDLRPLDCINDPVLIKRLREALMRFPV</sequence>
<gene>
    <name evidence="1" type="ORF">SAMN05192543_11439</name>
</gene>
<dbReference type="Proteomes" id="UP000199548">
    <property type="component" value="Unassembled WGS sequence"/>
</dbReference>
<protein>
    <recommendedName>
        <fullName evidence="3">Antitoxin Xre/MbcA/ParS-like toxin-binding domain-containing protein</fullName>
    </recommendedName>
</protein>
<organism evidence="1 2">
    <name type="scientific">Paraburkholderia megapolitana</name>
    <dbReference type="NCBI Taxonomy" id="420953"/>
    <lineage>
        <taxon>Bacteria</taxon>
        <taxon>Pseudomonadati</taxon>
        <taxon>Pseudomonadota</taxon>
        <taxon>Betaproteobacteria</taxon>
        <taxon>Burkholderiales</taxon>
        <taxon>Burkholderiaceae</taxon>
        <taxon>Paraburkholderia</taxon>
    </lineage>
</organism>
<accession>A0A1I3VPS2</accession>
<evidence type="ECO:0000313" key="1">
    <source>
        <dbReference type="EMBL" id="SFJ96316.1"/>
    </source>
</evidence>
<dbReference type="EMBL" id="FOQU01000014">
    <property type="protein sequence ID" value="SFJ96316.1"/>
    <property type="molecule type" value="Genomic_DNA"/>
</dbReference>
<dbReference type="AlphaFoldDB" id="A0A1I3VPS2"/>
<evidence type="ECO:0000313" key="2">
    <source>
        <dbReference type="Proteomes" id="UP000199548"/>
    </source>
</evidence>
<proteinExistence type="predicted"/>
<name>A0A1I3VPS2_9BURK</name>
<evidence type="ECO:0008006" key="3">
    <source>
        <dbReference type="Google" id="ProtNLM"/>
    </source>
</evidence>
<dbReference type="OrthoDB" id="6922296at2"/>
<dbReference type="RefSeq" id="WP_091020023.1">
    <property type="nucleotide sequence ID" value="NZ_CP041745.1"/>
</dbReference>
<reference evidence="1 2" key="1">
    <citation type="submission" date="2016-10" db="EMBL/GenBank/DDBJ databases">
        <authorList>
            <person name="de Groot N.N."/>
        </authorList>
    </citation>
    <scope>NUCLEOTIDE SEQUENCE [LARGE SCALE GENOMIC DNA]</scope>
    <source>
        <strain evidence="1 2">LMG 23650</strain>
    </source>
</reference>
<keyword evidence="2" id="KW-1185">Reference proteome</keyword>